<evidence type="ECO:0000256" key="6">
    <source>
        <dbReference type="ARBA" id="ARBA00023235"/>
    </source>
</evidence>
<name>A0A9P8Y9R9_9PEZI</name>
<dbReference type="Proteomes" id="UP000756346">
    <property type="component" value="Unassembled WGS sequence"/>
</dbReference>
<evidence type="ECO:0000256" key="4">
    <source>
        <dbReference type="ARBA" id="ARBA00011959"/>
    </source>
</evidence>
<proteinExistence type="inferred from homology"/>
<dbReference type="RefSeq" id="XP_046015752.1">
    <property type="nucleotide sequence ID" value="XM_046153342.1"/>
</dbReference>
<dbReference type="AlphaFoldDB" id="A0A9P8Y9R9"/>
<dbReference type="NCBIfam" id="TIGR00021">
    <property type="entry name" value="rpiA"/>
    <property type="match status" value="1"/>
</dbReference>
<accession>A0A9P8Y9R9</accession>
<dbReference type="OrthoDB" id="1555531at2759"/>
<dbReference type="Gene3D" id="3.30.70.260">
    <property type="match status" value="1"/>
</dbReference>
<gene>
    <name evidence="9" type="ORF">B0I36DRAFT_318816</name>
</gene>
<dbReference type="GO" id="GO:0004751">
    <property type="term" value="F:ribose-5-phosphate isomerase activity"/>
    <property type="evidence" value="ECO:0007669"/>
    <property type="project" value="UniProtKB-EC"/>
</dbReference>
<evidence type="ECO:0000256" key="3">
    <source>
        <dbReference type="ARBA" id="ARBA00008088"/>
    </source>
</evidence>
<dbReference type="GO" id="GO:0005737">
    <property type="term" value="C:cytoplasm"/>
    <property type="evidence" value="ECO:0007669"/>
    <property type="project" value="TreeGrafter"/>
</dbReference>
<dbReference type="GeneID" id="70182888"/>
<dbReference type="CDD" id="cd01398">
    <property type="entry name" value="RPI_A"/>
    <property type="match status" value="1"/>
</dbReference>
<keyword evidence="6 9" id="KW-0413">Isomerase</keyword>
<evidence type="ECO:0000313" key="9">
    <source>
        <dbReference type="EMBL" id="KAH7035659.1"/>
    </source>
</evidence>
<keyword evidence="10" id="KW-1185">Reference proteome</keyword>
<dbReference type="PANTHER" id="PTHR11934">
    <property type="entry name" value="RIBOSE-5-PHOSPHATE ISOMERASE"/>
    <property type="match status" value="1"/>
</dbReference>
<dbReference type="SUPFAM" id="SSF75445">
    <property type="entry name" value="D-ribose-5-phosphate isomerase (RpiA), lid domain"/>
    <property type="match status" value="1"/>
</dbReference>
<evidence type="ECO:0000256" key="1">
    <source>
        <dbReference type="ARBA" id="ARBA00001713"/>
    </source>
</evidence>
<dbReference type="GO" id="GO:0006014">
    <property type="term" value="P:D-ribose metabolic process"/>
    <property type="evidence" value="ECO:0007669"/>
    <property type="project" value="TreeGrafter"/>
</dbReference>
<evidence type="ECO:0000313" key="10">
    <source>
        <dbReference type="Proteomes" id="UP000756346"/>
    </source>
</evidence>
<sequence length="369" mass="39787">MNPSCARNLLNCTKRRSHLAASLQRASKGLASARTSTSLHTQNPGVAAHLQGPSFRRATQISLSRSPNHRFSTSARKMAPADLVEPPLPTPVNTAGDLVEAAKRAAGRKAVEDYLSHDYRYVGIGSGSTIKYVVEAIADLPREVTAKMKFVPTGSQSRELIREAKLTVLAIDDLVLEFNERVPGQQYLDVCFDGADEVDPELNCIKGGGACHYQEKLVAKFSKQFVCVADYRKEVPNLLTSWVGIPIEVQPLATEAVRRELLLLGSKKPFVRSGLPGKAGAIVTDNGNNVIDAPFPPLLLNSQVDQMDPSRGLWTVDALAQRIKSITGVLEVGVFSGLTGPQALQQGMGGEKPVKVYFGMQDGSVKTLG</sequence>
<dbReference type="Gene3D" id="3.40.50.1360">
    <property type="match status" value="1"/>
</dbReference>
<comment type="pathway">
    <text evidence="2">Carbohydrate degradation; pentose phosphate pathway; D-ribose 5-phosphate from D-ribulose 5-phosphate (non-oxidative stage): step 1/1.</text>
</comment>
<protein>
    <recommendedName>
        <fullName evidence="5">Ribose-5-phosphate isomerase</fullName>
        <ecNumber evidence="4">5.3.1.6</ecNumber>
    </recommendedName>
    <alternativeName>
        <fullName evidence="8">D-ribose-5-phosphate ketol-isomerase</fullName>
    </alternativeName>
    <alternativeName>
        <fullName evidence="7">Phosphoriboisomerase</fullName>
    </alternativeName>
</protein>
<evidence type="ECO:0000256" key="5">
    <source>
        <dbReference type="ARBA" id="ARBA00019150"/>
    </source>
</evidence>
<dbReference type="EMBL" id="JAGTJQ010000003">
    <property type="protein sequence ID" value="KAH7035659.1"/>
    <property type="molecule type" value="Genomic_DNA"/>
</dbReference>
<dbReference type="PANTHER" id="PTHR11934:SF0">
    <property type="entry name" value="RIBOSE-5-PHOSPHATE ISOMERASE"/>
    <property type="match status" value="1"/>
</dbReference>
<dbReference type="SUPFAM" id="SSF100950">
    <property type="entry name" value="NagB/RpiA/CoA transferase-like"/>
    <property type="match status" value="1"/>
</dbReference>
<dbReference type="GO" id="GO:0009052">
    <property type="term" value="P:pentose-phosphate shunt, non-oxidative branch"/>
    <property type="evidence" value="ECO:0007669"/>
    <property type="project" value="InterPro"/>
</dbReference>
<reference evidence="9" key="1">
    <citation type="journal article" date="2021" name="Nat. Commun.">
        <title>Genetic determinants of endophytism in the Arabidopsis root mycobiome.</title>
        <authorList>
            <person name="Mesny F."/>
            <person name="Miyauchi S."/>
            <person name="Thiergart T."/>
            <person name="Pickel B."/>
            <person name="Atanasova L."/>
            <person name="Karlsson M."/>
            <person name="Huettel B."/>
            <person name="Barry K.W."/>
            <person name="Haridas S."/>
            <person name="Chen C."/>
            <person name="Bauer D."/>
            <person name="Andreopoulos W."/>
            <person name="Pangilinan J."/>
            <person name="LaButti K."/>
            <person name="Riley R."/>
            <person name="Lipzen A."/>
            <person name="Clum A."/>
            <person name="Drula E."/>
            <person name="Henrissat B."/>
            <person name="Kohler A."/>
            <person name="Grigoriev I.V."/>
            <person name="Martin F.M."/>
            <person name="Hacquard S."/>
        </authorList>
    </citation>
    <scope>NUCLEOTIDE SEQUENCE</scope>
    <source>
        <strain evidence="9">MPI-CAGE-CH-0230</strain>
    </source>
</reference>
<dbReference type="InterPro" id="IPR004788">
    <property type="entry name" value="Ribose5P_isomerase_type_A"/>
</dbReference>
<evidence type="ECO:0000256" key="7">
    <source>
        <dbReference type="ARBA" id="ARBA00029734"/>
    </source>
</evidence>
<comment type="similarity">
    <text evidence="3">Belongs to the ribose 5-phosphate isomerase family.</text>
</comment>
<organism evidence="9 10">
    <name type="scientific">Microdochium trichocladiopsis</name>
    <dbReference type="NCBI Taxonomy" id="1682393"/>
    <lineage>
        <taxon>Eukaryota</taxon>
        <taxon>Fungi</taxon>
        <taxon>Dikarya</taxon>
        <taxon>Ascomycota</taxon>
        <taxon>Pezizomycotina</taxon>
        <taxon>Sordariomycetes</taxon>
        <taxon>Xylariomycetidae</taxon>
        <taxon>Xylariales</taxon>
        <taxon>Microdochiaceae</taxon>
        <taxon>Microdochium</taxon>
    </lineage>
</organism>
<comment type="caution">
    <text evidence="9">The sequence shown here is derived from an EMBL/GenBank/DDBJ whole genome shotgun (WGS) entry which is preliminary data.</text>
</comment>
<dbReference type="EC" id="5.3.1.6" evidence="4"/>
<comment type="catalytic activity">
    <reaction evidence="1">
        <text>aldehydo-D-ribose 5-phosphate = D-ribulose 5-phosphate</text>
        <dbReference type="Rhea" id="RHEA:14657"/>
        <dbReference type="ChEBI" id="CHEBI:58121"/>
        <dbReference type="ChEBI" id="CHEBI:58273"/>
        <dbReference type="EC" id="5.3.1.6"/>
    </reaction>
</comment>
<dbReference type="Pfam" id="PF06026">
    <property type="entry name" value="Rib_5-P_isom_A"/>
    <property type="match status" value="1"/>
</dbReference>
<dbReference type="InterPro" id="IPR037171">
    <property type="entry name" value="NagB/RpiA_transferase-like"/>
</dbReference>
<evidence type="ECO:0000256" key="2">
    <source>
        <dbReference type="ARBA" id="ARBA00004988"/>
    </source>
</evidence>
<evidence type="ECO:0000256" key="8">
    <source>
        <dbReference type="ARBA" id="ARBA00032273"/>
    </source>
</evidence>